<dbReference type="Proteomes" id="UP000516446">
    <property type="component" value="Chromosome"/>
</dbReference>
<dbReference type="InterPro" id="IPR050469">
    <property type="entry name" value="Diguanylate_Cyclase"/>
</dbReference>
<keyword evidence="2" id="KW-1185">Reference proteome</keyword>
<dbReference type="NCBIfam" id="TIGR00254">
    <property type="entry name" value="GGDEF"/>
    <property type="match status" value="1"/>
</dbReference>
<dbReference type="FunFam" id="3.30.70.270:FF:000001">
    <property type="entry name" value="Diguanylate cyclase domain protein"/>
    <property type="match status" value="1"/>
</dbReference>
<evidence type="ECO:0000313" key="2">
    <source>
        <dbReference type="Proteomes" id="UP000516446"/>
    </source>
</evidence>
<sequence length="394" mass="44991">MLDILSQLWSSIGQSFSYNTLHDFIIVLGLLVVDFILVFSNRGRFNSRAERRNMNLLGGLIPIITVIIFQAYLIAINGGVFSLPQTDLQLVILYYFLIMLDSRAQILYGIILSLGLFIYFSTQMALNHFQSGLGMVGIVLIALSTYYVNMNSKKILGNMLIYLFWLIIWGSSWWMVLILGLRGQTIYNYVALIVKFILLMSVVHYLNYFVRTALDRYLKIENASKKDYLTGVLNRESFNQASERAFQMFQLNHKTFSLIMFDIDKFKSFNDTYGHTIGDQVLQLVTRQTQYVLSKSDLDGQAFRLGGEEFGILVYSSNVDRAKELAKQVARKVKSNPLVNEGAVLKLTISVGVTEIKKNDAEFNDVYQRADNALYHSKNNGRSSITIDQELIRI</sequence>
<dbReference type="GO" id="GO:0052621">
    <property type="term" value="F:diguanylate cyclase activity"/>
    <property type="evidence" value="ECO:0007669"/>
    <property type="project" value="TreeGrafter"/>
</dbReference>
<accession>A0A7H1MNF3</accession>
<dbReference type="InterPro" id="IPR000160">
    <property type="entry name" value="GGDEF_dom"/>
</dbReference>
<dbReference type="Gene3D" id="3.30.70.270">
    <property type="match status" value="1"/>
</dbReference>
<dbReference type="PROSITE" id="PS50887">
    <property type="entry name" value="GGDEF"/>
    <property type="match status" value="1"/>
</dbReference>
<evidence type="ECO:0000313" key="1">
    <source>
        <dbReference type="EMBL" id="QNT64989.1"/>
    </source>
</evidence>
<gene>
    <name evidence="1" type="ORF">FY536_06890</name>
</gene>
<dbReference type="Pfam" id="PF00990">
    <property type="entry name" value="GGDEF"/>
    <property type="match status" value="1"/>
</dbReference>
<reference evidence="1 2" key="1">
    <citation type="submission" date="2019-08" db="EMBL/GenBank/DDBJ databases">
        <authorList>
            <person name="Chang H.C."/>
            <person name="Mun S.Y."/>
        </authorList>
    </citation>
    <scope>NUCLEOTIDE SEQUENCE [LARGE SCALE GENOMIC DNA]</scope>
    <source>
        <strain evidence="1 2">SK</strain>
    </source>
</reference>
<organism evidence="1 2">
    <name type="scientific">Weissella koreensis</name>
    <dbReference type="NCBI Taxonomy" id="165096"/>
    <lineage>
        <taxon>Bacteria</taxon>
        <taxon>Bacillati</taxon>
        <taxon>Bacillota</taxon>
        <taxon>Bacilli</taxon>
        <taxon>Lactobacillales</taxon>
        <taxon>Lactobacillaceae</taxon>
        <taxon>Weissella</taxon>
    </lineage>
</organism>
<dbReference type="SUPFAM" id="SSF55073">
    <property type="entry name" value="Nucleotide cyclase"/>
    <property type="match status" value="1"/>
</dbReference>
<dbReference type="InterPro" id="IPR043128">
    <property type="entry name" value="Rev_trsase/Diguanyl_cyclase"/>
</dbReference>
<dbReference type="PANTHER" id="PTHR45138:SF9">
    <property type="entry name" value="DIGUANYLATE CYCLASE DGCM-RELATED"/>
    <property type="match status" value="1"/>
</dbReference>
<dbReference type="EMBL" id="CP043431">
    <property type="protein sequence ID" value="QNT64989.1"/>
    <property type="molecule type" value="Genomic_DNA"/>
</dbReference>
<dbReference type="InterPro" id="IPR029787">
    <property type="entry name" value="Nucleotide_cyclase"/>
</dbReference>
<dbReference type="CDD" id="cd01949">
    <property type="entry name" value="GGDEF"/>
    <property type="match status" value="1"/>
</dbReference>
<dbReference type="AlphaFoldDB" id="A0A7H1MNF3"/>
<proteinExistence type="predicted"/>
<protein>
    <submittedName>
        <fullName evidence="1">GGDEF domain-containing protein</fullName>
    </submittedName>
</protein>
<dbReference type="RefSeq" id="WP_104914708.1">
    <property type="nucleotide sequence ID" value="NZ_CP026847.1"/>
</dbReference>
<name>A0A7H1MNF3_9LACO</name>
<dbReference type="SMART" id="SM00267">
    <property type="entry name" value="GGDEF"/>
    <property type="match status" value="1"/>
</dbReference>
<dbReference type="PANTHER" id="PTHR45138">
    <property type="entry name" value="REGULATORY COMPONENTS OF SENSORY TRANSDUCTION SYSTEM"/>
    <property type="match status" value="1"/>
</dbReference>